<protein>
    <submittedName>
        <fullName evidence="2">Uncharacterized protein</fullName>
    </submittedName>
</protein>
<dbReference type="Proteomes" id="UP000253961">
    <property type="component" value="Unassembled WGS sequence"/>
</dbReference>
<gene>
    <name evidence="2" type="ORF">DU508_20540</name>
</gene>
<dbReference type="EMBL" id="QPKV01000012">
    <property type="protein sequence ID" value="RDC54613.1"/>
    <property type="molecule type" value="Genomic_DNA"/>
</dbReference>
<organism evidence="2 3">
    <name type="scientific">Pedobacter chinensis</name>
    <dbReference type="NCBI Taxonomy" id="2282421"/>
    <lineage>
        <taxon>Bacteria</taxon>
        <taxon>Pseudomonadati</taxon>
        <taxon>Bacteroidota</taxon>
        <taxon>Sphingobacteriia</taxon>
        <taxon>Sphingobacteriales</taxon>
        <taxon>Sphingobacteriaceae</taxon>
        <taxon>Pedobacter</taxon>
    </lineage>
</organism>
<accession>A0A369PQ06</accession>
<keyword evidence="1" id="KW-0472">Membrane</keyword>
<dbReference type="OrthoDB" id="750212at2"/>
<evidence type="ECO:0000313" key="3">
    <source>
        <dbReference type="Proteomes" id="UP000253961"/>
    </source>
</evidence>
<dbReference type="RefSeq" id="WP_056095141.1">
    <property type="nucleotide sequence ID" value="NZ_QPKV01000012.1"/>
</dbReference>
<feature type="transmembrane region" description="Helical" evidence="1">
    <location>
        <begin position="28"/>
        <end position="45"/>
    </location>
</feature>
<proteinExistence type="predicted"/>
<name>A0A369PQ06_9SPHI</name>
<evidence type="ECO:0000313" key="2">
    <source>
        <dbReference type="EMBL" id="RDC54613.1"/>
    </source>
</evidence>
<keyword evidence="1" id="KW-1133">Transmembrane helix</keyword>
<dbReference type="AlphaFoldDB" id="A0A369PQ06"/>
<reference evidence="2 3" key="1">
    <citation type="submission" date="2018-07" db="EMBL/GenBank/DDBJ databases">
        <title>Pedobacter sp. nov., isolated from soil.</title>
        <authorList>
            <person name="Zhou L.Y."/>
            <person name="Du Z.J."/>
        </authorList>
    </citation>
    <scope>NUCLEOTIDE SEQUENCE [LARGE SCALE GENOMIC DNA]</scope>
    <source>
        <strain evidence="2 3">JDX94</strain>
    </source>
</reference>
<comment type="caution">
    <text evidence="2">The sequence shown here is derived from an EMBL/GenBank/DDBJ whole genome shotgun (WGS) entry which is preliminary data.</text>
</comment>
<sequence length="210" mass="23879">MERKEVTSLFSEVEKSVISWAKAHRSELIIGGIFGFSLTTAYLIFSKKHFKLAKPLKPLEPGLNMERYIFEIPTDSGIKEAVVETSGECYGVTLDGKYIGSMWRDENLGLQWDTLDEELAPHIWDIASKLSEAFSRQGYPSLLKGAYPEIESTQWKSSETLEVVISKETDMEVFTTFLKDEVLNLVDFEEHLDLIVKKADDPYFVIIGIN</sequence>
<evidence type="ECO:0000256" key="1">
    <source>
        <dbReference type="SAM" id="Phobius"/>
    </source>
</evidence>
<keyword evidence="3" id="KW-1185">Reference proteome</keyword>
<keyword evidence="1" id="KW-0812">Transmembrane</keyword>